<keyword evidence="1" id="KW-0812">Transmembrane</keyword>
<accession>A0AA86QH66</accession>
<reference evidence="3 4" key="2">
    <citation type="submission" date="2024-07" db="EMBL/GenBank/DDBJ databases">
        <authorList>
            <person name="Akdeniz Z."/>
        </authorList>
    </citation>
    <scope>NUCLEOTIDE SEQUENCE [LARGE SCALE GENOMIC DNA]</scope>
</reference>
<keyword evidence="4" id="KW-1185">Reference proteome</keyword>
<reference evidence="2" key="1">
    <citation type="submission" date="2023-06" db="EMBL/GenBank/DDBJ databases">
        <authorList>
            <person name="Kurt Z."/>
        </authorList>
    </citation>
    <scope>NUCLEOTIDE SEQUENCE</scope>
</reference>
<feature type="transmembrane region" description="Helical" evidence="1">
    <location>
        <begin position="57"/>
        <end position="83"/>
    </location>
</feature>
<comment type="caution">
    <text evidence="2">The sequence shown here is derived from an EMBL/GenBank/DDBJ whole genome shotgun (WGS) entry which is preliminary data.</text>
</comment>
<dbReference type="AlphaFoldDB" id="A0AA86QH66"/>
<feature type="transmembrane region" description="Helical" evidence="1">
    <location>
        <begin position="32"/>
        <end position="51"/>
    </location>
</feature>
<dbReference type="EMBL" id="CAXDID020000112">
    <property type="protein sequence ID" value="CAL6029855.1"/>
    <property type="molecule type" value="Genomic_DNA"/>
</dbReference>
<dbReference type="EMBL" id="CATOUU010000916">
    <property type="protein sequence ID" value="CAI9959266.1"/>
    <property type="molecule type" value="Genomic_DNA"/>
</dbReference>
<evidence type="ECO:0000256" key="1">
    <source>
        <dbReference type="SAM" id="Phobius"/>
    </source>
</evidence>
<evidence type="ECO:0000313" key="4">
    <source>
        <dbReference type="Proteomes" id="UP001642409"/>
    </source>
</evidence>
<keyword evidence="1" id="KW-1133">Transmembrane helix</keyword>
<protein>
    <submittedName>
        <fullName evidence="3">Hypothetical_protein</fullName>
    </submittedName>
</protein>
<dbReference type="Proteomes" id="UP001642409">
    <property type="component" value="Unassembled WGS sequence"/>
</dbReference>
<name>A0AA86QH66_9EUKA</name>
<keyword evidence="1" id="KW-0472">Membrane</keyword>
<organism evidence="2">
    <name type="scientific">Hexamita inflata</name>
    <dbReference type="NCBI Taxonomy" id="28002"/>
    <lineage>
        <taxon>Eukaryota</taxon>
        <taxon>Metamonada</taxon>
        <taxon>Diplomonadida</taxon>
        <taxon>Hexamitidae</taxon>
        <taxon>Hexamitinae</taxon>
        <taxon>Hexamita</taxon>
    </lineage>
</organism>
<evidence type="ECO:0000313" key="2">
    <source>
        <dbReference type="EMBL" id="CAI9959266.1"/>
    </source>
</evidence>
<gene>
    <name evidence="3" type="ORF">HINF_LOCUS32732</name>
    <name evidence="2" type="ORF">HINF_LOCUS46911</name>
</gene>
<sequence length="99" mass="11276">MCVTEQYNTDTLTCNLNIKKSGTYKLNSEQNYISVISTATTPAMISIVFVVKEVKQSLLWIIWVIIVVVVVISLALLLTFLFIRNKKLRSKQQIIKIAK</sequence>
<proteinExistence type="predicted"/>
<evidence type="ECO:0000313" key="3">
    <source>
        <dbReference type="EMBL" id="CAL6029855.1"/>
    </source>
</evidence>